<feature type="region of interest" description="Disordered" evidence="9">
    <location>
        <begin position="275"/>
        <end position="314"/>
    </location>
</feature>
<keyword evidence="7" id="KW-0694">RNA-binding</keyword>
<evidence type="ECO:0000256" key="2">
    <source>
        <dbReference type="ARBA" id="ARBA00009801"/>
    </source>
</evidence>
<keyword evidence="5" id="KW-0698">rRNA processing</keyword>
<dbReference type="PANTHER" id="PTHR31633:SF1">
    <property type="entry name" value="H_ACA RIBONUCLEOPROTEIN COMPLEX NON-CORE SUBUNIT NAF1"/>
    <property type="match status" value="1"/>
</dbReference>
<dbReference type="GO" id="GO:0000493">
    <property type="term" value="P:box H/ACA snoRNP assembly"/>
    <property type="evidence" value="ECO:0007669"/>
    <property type="project" value="InterPro"/>
</dbReference>
<dbReference type="InterPro" id="IPR007504">
    <property type="entry name" value="H/ACA_rnp_Gar1/Naf1"/>
</dbReference>
<dbReference type="Proteomes" id="UP000634136">
    <property type="component" value="Unassembled WGS sequence"/>
</dbReference>
<dbReference type="InterPro" id="IPR038664">
    <property type="entry name" value="Gar1/Naf1_Cbf5-bd_sf"/>
</dbReference>
<sequence>MGIISLVSGLESSVIIRGNGGEGDTKKMDEEESESSESESDNPSSSTSSSSSDSDGSSSDDDDVEDDEEAGQQEKREVHTENNEVEVEEGEIKDYNGQELVTETAVNDDDDDDDDDMEIGLTPELSKLPQNLPPVPPVNVTLGPHHQMLPVGVVMSIINTQVIVEGVEKHDPLSEGSILWITESRTPLGLVDEIFGPVKNPYYIVRYNSENEVPISIHGGTSVSFVPEFAKYVLNNKDLYKKGYDKSGFDDDVSDEEEFSDDEKEAECMKQKMKIGISDQNPQKQKIYKRKGSQKRGAGGPYPVRPTAPSPDDRNFSTFSGIRRGPSGATSMVPPFPPTSADRNLASTGGVWTNGVPLQQPQSALLPSGLPPNGIPWFPGNVQNPYQLPMSGMPFQQQLGPSLGSLPTTMFPGVQPNIFAQPTYPLGHVGQNQMTFGLNSHIPQLQPPPVFAGGQGSIPDHQSRIGASPNYGRQNFYRGGREGWRP</sequence>
<dbReference type="GO" id="GO:0003723">
    <property type="term" value="F:RNA binding"/>
    <property type="evidence" value="ECO:0007669"/>
    <property type="project" value="UniProtKB-KW"/>
</dbReference>
<dbReference type="GO" id="GO:0005732">
    <property type="term" value="C:sno(s)RNA-containing ribonucleoprotein complex"/>
    <property type="evidence" value="ECO:0007669"/>
    <property type="project" value="InterPro"/>
</dbReference>
<evidence type="ECO:0000256" key="9">
    <source>
        <dbReference type="SAM" id="MobiDB-lite"/>
    </source>
</evidence>
<accession>A0A834SKB2</accession>
<evidence type="ECO:0000256" key="7">
    <source>
        <dbReference type="ARBA" id="ARBA00022884"/>
    </source>
</evidence>
<comment type="similarity">
    <text evidence="2">Belongs to the NAF1 family.</text>
</comment>
<evidence type="ECO:0000256" key="1">
    <source>
        <dbReference type="ARBA" id="ARBA00004123"/>
    </source>
</evidence>
<evidence type="ECO:0000256" key="6">
    <source>
        <dbReference type="ARBA" id="ARBA00022553"/>
    </source>
</evidence>
<keyword evidence="11" id="KW-1185">Reference proteome</keyword>
<feature type="compositionally biased region" description="Acidic residues" evidence="9">
    <location>
        <begin position="30"/>
        <end position="40"/>
    </location>
</feature>
<feature type="region of interest" description="Disordered" evidence="9">
    <location>
        <begin position="1"/>
        <end position="99"/>
    </location>
</feature>
<dbReference type="OrthoDB" id="21550at2759"/>
<dbReference type="AlphaFoldDB" id="A0A834SKB2"/>
<feature type="region of interest" description="Disordered" evidence="9">
    <location>
        <begin position="451"/>
        <end position="486"/>
    </location>
</feature>
<dbReference type="GO" id="GO:0001522">
    <property type="term" value="P:pseudouridine synthesis"/>
    <property type="evidence" value="ECO:0007669"/>
    <property type="project" value="InterPro"/>
</dbReference>
<dbReference type="GO" id="GO:0005634">
    <property type="term" value="C:nucleus"/>
    <property type="evidence" value="ECO:0007669"/>
    <property type="project" value="UniProtKB-SubCell"/>
</dbReference>
<feature type="compositionally biased region" description="Basic and acidic residues" evidence="9">
    <location>
        <begin position="72"/>
        <end position="82"/>
    </location>
</feature>
<dbReference type="InterPro" id="IPR040309">
    <property type="entry name" value="Naf1"/>
</dbReference>
<dbReference type="InterPro" id="IPR009000">
    <property type="entry name" value="Transl_B-barrel_sf"/>
</dbReference>
<evidence type="ECO:0000313" key="11">
    <source>
        <dbReference type="Proteomes" id="UP000634136"/>
    </source>
</evidence>
<reference evidence="10" key="1">
    <citation type="submission" date="2020-09" db="EMBL/GenBank/DDBJ databases">
        <title>Genome-Enabled Discovery of Anthraquinone Biosynthesis in Senna tora.</title>
        <authorList>
            <person name="Kang S.-H."/>
            <person name="Pandey R.P."/>
            <person name="Lee C.-M."/>
            <person name="Sim J.-S."/>
            <person name="Jeong J.-T."/>
            <person name="Choi B.-S."/>
            <person name="Jung M."/>
            <person name="Ginzburg D."/>
            <person name="Zhao K."/>
            <person name="Won S.Y."/>
            <person name="Oh T.-J."/>
            <person name="Yu Y."/>
            <person name="Kim N.-H."/>
            <person name="Lee O.R."/>
            <person name="Lee T.-H."/>
            <person name="Bashyal P."/>
            <person name="Kim T.-S."/>
            <person name="Lee W.-H."/>
            <person name="Kawkins C."/>
            <person name="Kim C.-K."/>
            <person name="Kim J.S."/>
            <person name="Ahn B.O."/>
            <person name="Rhee S.Y."/>
            <person name="Sohng J.K."/>
        </authorList>
    </citation>
    <scope>NUCLEOTIDE SEQUENCE</scope>
    <source>
        <tissue evidence="10">Leaf</tissue>
    </source>
</reference>
<keyword evidence="6" id="KW-0597">Phosphoprotein</keyword>
<protein>
    <recommendedName>
        <fullName evidence="3">H/ACA ribonucleoprotein complex non-core subunit NAF1</fullName>
    </recommendedName>
</protein>
<keyword evidence="8" id="KW-0539">Nucleus</keyword>
<dbReference type="FunFam" id="2.40.10.230:FF:000002">
    <property type="entry name" value="H/ACA ribonucleoprotein complex non-core subunit NAF1"/>
    <property type="match status" value="1"/>
</dbReference>
<evidence type="ECO:0000256" key="3">
    <source>
        <dbReference type="ARBA" id="ARBA00021438"/>
    </source>
</evidence>
<evidence type="ECO:0000256" key="5">
    <source>
        <dbReference type="ARBA" id="ARBA00022552"/>
    </source>
</evidence>
<dbReference type="SUPFAM" id="SSF50447">
    <property type="entry name" value="Translation proteins"/>
    <property type="match status" value="1"/>
</dbReference>
<dbReference type="EMBL" id="JAAIUW010000012">
    <property type="protein sequence ID" value="KAF7805900.1"/>
    <property type="molecule type" value="Genomic_DNA"/>
</dbReference>
<dbReference type="Pfam" id="PF04410">
    <property type="entry name" value="Gar1"/>
    <property type="match status" value="1"/>
</dbReference>
<dbReference type="Gene3D" id="2.40.10.230">
    <property type="entry name" value="Probable tRNA pseudouridine synthase domain"/>
    <property type="match status" value="1"/>
</dbReference>
<evidence type="ECO:0000313" key="10">
    <source>
        <dbReference type="EMBL" id="KAF7805900.1"/>
    </source>
</evidence>
<comment type="subcellular location">
    <subcellularLocation>
        <location evidence="1">Nucleus</location>
    </subcellularLocation>
</comment>
<comment type="caution">
    <text evidence="10">The sequence shown here is derived from an EMBL/GenBank/DDBJ whole genome shotgun (WGS) entry which is preliminary data.</text>
</comment>
<feature type="compositionally biased region" description="Acidic residues" evidence="9">
    <location>
        <begin position="58"/>
        <end position="71"/>
    </location>
</feature>
<dbReference type="PANTHER" id="PTHR31633">
    <property type="entry name" value="H/ACA RIBONUCLEOPROTEIN COMPLEX NON-CORE SUBUNIT NAF1"/>
    <property type="match status" value="1"/>
</dbReference>
<evidence type="ECO:0000256" key="8">
    <source>
        <dbReference type="ARBA" id="ARBA00023242"/>
    </source>
</evidence>
<name>A0A834SKB2_9FABA</name>
<feature type="compositionally biased region" description="Low complexity" evidence="9">
    <location>
        <begin position="41"/>
        <end position="57"/>
    </location>
</feature>
<evidence type="ECO:0000256" key="4">
    <source>
        <dbReference type="ARBA" id="ARBA00022517"/>
    </source>
</evidence>
<dbReference type="GO" id="GO:0006364">
    <property type="term" value="P:rRNA processing"/>
    <property type="evidence" value="ECO:0007669"/>
    <property type="project" value="UniProtKB-KW"/>
</dbReference>
<keyword evidence="10" id="KW-0687">Ribonucleoprotein</keyword>
<organism evidence="10 11">
    <name type="scientific">Senna tora</name>
    <dbReference type="NCBI Taxonomy" id="362788"/>
    <lineage>
        <taxon>Eukaryota</taxon>
        <taxon>Viridiplantae</taxon>
        <taxon>Streptophyta</taxon>
        <taxon>Embryophyta</taxon>
        <taxon>Tracheophyta</taxon>
        <taxon>Spermatophyta</taxon>
        <taxon>Magnoliopsida</taxon>
        <taxon>eudicotyledons</taxon>
        <taxon>Gunneridae</taxon>
        <taxon>Pentapetalae</taxon>
        <taxon>rosids</taxon>
        <taxon>fabids</taxon>
        <taxon>Fabales</taxon>
        <taxon>Fabaceae</taxon>
        <taxon>Caesalpinioideae</taxon>
        <taxon>Cassia clade</taxon>
        <taxon>Senna</taxon>
    </lineage>
</organism>
<keyword evidence="4" id="KW-0690">Ribosome biogenesis</keyword>
<proteinExistence type="inferred from homology"/>
<gene>
    <name evidence="10" type="ORF">G2W53_038061</name>
</gene>